<feature type="signal peptide" evidence="5">
    <location>
        <begin position="1"/>
        <end position="30"/>
    </location>
</feature>
<keyword evidence="4" id="KW-0029">Amino-acid transport</keyword>
<evidence type="ECO:0000256" key="1">
    <source>
        <dbReference type="ARBA" id="ARBA00010062"/>
    </source>
</evidence>
<evidence type="ECO:0000256" key="2">
    <source>
        <dbReference type="ARBA" id="ARBA00022448"/>
    </source>
</evidence>
<gene>
    <name evidence="7" type="ORF">J2W49_004614</name>
</gene>
<proteinExistence type="inferred from homology"/>
<dbReference type="CDD" id="cd06335">
    <property type="entry name" value="PBP1_ABC_ligand_binding-like"/>
    <property type="match status" value="1"/>
</dbReference>
<evidence type="ECO:0000313" key="8">
    <source>
        <dbReference type="Proteomes" id="UP001265700"/>
    </source>
</evidence>
<dbReference type="InterPro" id="IPR051010">
    <property type="entry name" value="BCAA_transport"/>
</dbReference>
<feature type="domain" description="Leucine-binding protein" evidence="6">
    <location>
        <begin position="35"/>
        <end position="381"/>
    </location>
</feature>
<dbReference type="PANTHER" id="PTHR30483">
    <property type="entry name" value="LEUCINE-SPECIFIC-BINDING PROTEIN"/>
    <property type="match status" value="1"/>
</dbReference>
<protein>
    <submittedName>
        <fullName evidence="7">Branched-chain amino acid transport system substrate-binding protein</fullName>
    </submittedName>
</protein>
<accession>A0ABU1WTL3</accession>
<evidence type="ECO:0000259" key="6">
    <source>
        <dbReference type="Pfam" id="PF13458"/>
    </source>
</evidence>
<dbReference type="Gene3D" id="3.40.50.2300">
    <property type="match status" value="2"/>
</dbReference>
<feature type="chain" id="PRO_5045842918" evidence="5">
    <location>
        <begin position="31"/>
        <end position="408"/>
    </location>
</feature>
<evidence type="ECO:0000256" key="3">
    <source>
        <dbReference type="ARBA" id="ARBA00022729"/>
    </source>
</evidence>
<keyword evidence="8" id="KW-1185">Reference proteome</keyword>
<dbReference type="InterPro" id="IPR028082">
    <property type="entry name" value="Peripla_BP_I"/>
</dbReference>
<dbReference type="SUPFAM" id="SSF53822">
    <property type="entry name" value="Periplasmic binding protein-like I"/>
    <property type="match status" value="1"/>
</dbReference>
<comment type="similarity">
    <text evidence="1">Belongs to the leucine-binding protein family.</text>
</comment>
<keyword evidence="2" id="KW-0813">Transport</keyword>
<reference evidence="7 8" key="1">
    <citation type="submission" date="2023-07" db="EMBL/GenBank/DDBJ databases">
        <title>Sorghum-associated microbial communities from plants grown in Nebraska, USA.</title>
        <authorList>
            <person name="Schachtman D."/>
        </authorList>
    </citation>
    <scope>NUCLEOTIDE SEQUENCE [LARGE SCALE GENOMIC DNA]</scope>
    <source>
        <strain evidence="7 8">4249</strain>
    </source>
</reference>
<sequence length="408" mass="43442">MLPTLMTILKRQAPACVFSLAALCSLGAMAQSPGPLKLGIIGPMSGGSADFGQAMLNGIEIAVSEINAVGGYLGRPIELVVKDDKGDPETGLKMSEELVKVDKVVSTIGFCNTGVAIKAIPVFQSNQSPLIVPCAAGSPVTQQVEPAASYIFRVSPSEDIKAPFMVKDILRRGLNKVAIFADATPYGESGKNDVVKALAASNLKPVHVTSFPLGVKDLSTEMEAARAAGANVIIAYTVGPENAVIARSRAAVKWTAPLVGPWTLSFPNFIDTAGPAAEGTMTVQTFIAEPSNERRVAFLSAYKRMHKDSRMAVPMASAQGYDAVYLLTYSLFGIRDGRLTGPAIKAQLEDIKRVYYGVVATYDKPFSTASKDAVTENMLVMGLVRNGAVTFAYPEDAKRNLFVQRKTQ</sequence>
<organism evidence="7 8">
    <name type="scientific">Hydrogenophaga palleronii</name>
    <dbReference type="NCBI Taxonomy" id="65655"/>
    <lineage>
        <taxon>Bacteria</taxon>
        <taxon>Pseudomonadati</taxon>
        <taxon>Pseudomonadota</taxon>
        <taxon>Betaproteobacteria</taxon>
        <taxon>Burkholderiales</taxon>
        <taxon>Comamonadaceae</taxon>
        <taxon>Hydrogenophaga</taxon>
    </lineage>
</organism>
<dbReference type="InterPro" id="IPR000709">
    <property type="entry name" value="Leu_Ile_Val-bd"/>
</dbReference>
<dbReference type="Proteomes" id="UP001265700">
    <property type="component" value="Unassembled WGS sequence"/>
</dbReference>
<dbReference type="EMBL" id="JAVDWU010000012">
    <property type="protein sequence ID" value="MDR7152636.1"/>
    <property type="molecule type" value="Genomic_DNA"/>
</dbReference>
<dbReference type="PANTHER" id="PTHR30483:SF6">
    <property type="entry name" value="PERIPLASMIC BINDING PROTEIN OF ABC TRANSPORTER FOR NATURAL AMINO ACIDS"/>
    <property type="match status" value="1"/>
</dbReference>
<dbReference type="InterPro" id="IPR028081">
    <property type="entry name" value="Leu-bd"/>
</dbReference>
<keyword evidence="3 5" id="KW-0732">Signal</keyword>
<evidence type="ECO:0000256" key="4">
    <source>
        <dbReference type="ARBA" id="ARBA00022970"/>
    </source>
</evidence>
<name>A0ABU1WTL3_9BURK</name>
<evidence type="ECO:0000256" key="5">
    <source>
        <dbReference type="SAM" id="SignalP"/>
    </source>
</evidence>
<dbReference type="Pfam" id="PF13458">
    <property type="entry name" value="Peripla_BP_6"/>
    <property type="match status" value="1"/>
</dbReference>
<dbReference type="PRINTS" id="PR00337">
    <property type="entry name" value="LEUILEVALBP"/>
</dbReference>
<dbReference type="RefSeq" id="WP_405001072.1">
    <property type="nucleotide sequence ID" value="NZ_JAVDWU010000012.1"/>
</dbReference>
<evidence type="ECO:0000313" key="7">
    <source>
        <dbReference type="EMBL" id="MDR7152636.1"/>
    </source>
</evidence>
<comment type="caution">
    <text evidence="7">The sequence shown here is derived from an EMBL/GenBank/DDBJ whole genome shotgun (WGS) entry which is preliminary data.</text>
</comment>